<sequence>MSIVFFNGSTALLGSKDFFLYVADSVDVTLVVSFFEIQPDFKSFFKPIDAMQNCSWSSKPSSLPLTMNDNFFP</sequence>
<accession>A0A6A4Q2K5</accession>
<reference evidence="2" key="1">
    <citation type="journal article" date="2020" name="Nat. Commun.">
        <title>Genome sequence of the cluster root forming white lupin.</title>
        <authorList>
            <person name="Hufnagel B."/>
            <person name="Marques A."/>
            <person name="Soriano A."/>
            <person name="Marques L."/>
            <person name="Divol F."/>
            <person name="Doumas P."/>
            <person name="Sallet E."/>
            <person name="Mancinotti D."/>
            <person name="Carrere S."/>
            <person name="Marande W."/>
            <person name="Arribat S."/>
            <person name="Keller J."/>
            <person name="Huneau C."/>
            <person name="Blein T."/>
            <person name="Aime D."/>
            <person name="Laguerre M."/>
            <person name="Taylor J."/>
            <person name="Schubert V."/>
            <person name="Nelson M."/>
            <person name="Geu-Flores F."/>
            <person name="Crespi M."/>
            <person name="Gallardo-Guerrero K."/>
            <person name="Delaux P.-M."/>
            <person name="Salse J."/>
            <person name="Berges H."/>
            <person name="Guyot R."/>
            <person name="Gouzy J."/>
            <person name="Peret B."/>
        </authorList>
    </citation>
    <scope>NUCLEOTIDE SEQUENCE [LARGE SCALE GENOMIC DNA]</scope>
    <source>
        <strain evidence="2">cv. Amiga</strain>
    </source>
</reference>
<comment type="caution">
    <text evidence="1">The sequence shown here is derived from an EMBL/GenBank/DDBJ whole genome shotgun (WGS) entry which is preliminary data.</text>
</comment>
<name>A0A6A4Q2K5_LUPAL</name>
<evidence type="ECO:0000313" key="2">
    <source>
        <dbReference type="Proteomes" id="UP000447434"/>
    </source>
</evidence>
<protein>
    <submittedName>
        <fullName evidence="1">Uncharacterized protein</fullName>
    </submittedName>
</protein>
<dbReference type="EMBL" id="WOCE01000009">
    <property type="protein sequence ID" value="KAE9607912.1"/>
    <property type="molecule type" value="Genomic_DNA"/>
</dbReference>
<evidence type="ECO:0000313" key="1">
    <source>
        <dbReference type="EMBL" id="KAE9607912.1"/>
    </source>
</evidence>
<dbReference type="AlphaFoldDB" id="A0A6A4Q2K5"/>
<gene>
    <name evidence="1" type="ORF">Lalb_Chr09g0335161</name>
</gene>
<organism evidence="1 2">
    <name type="scientific">Lupinus albus</name>
    <name type="common">White lupine</name>
    <name type="synonym">Lupinus termis</name>
    <dbReference type="NCBI Taxonomy" id="3870"/>
    <lineage>
        <taxon>Eukaryota</taxon>
        <taxon>Viridiplantae</taxon>
        <taxon>Streptophyta</taxon>
        <taxon>Embryophyta</taxon>
        <taxon>Tracheophyta</taxon>
        <taxon>Spermatophyta</taxon>
        <taxon>Magnoliopsida</taxon>
        <taxon>eudicotyledons</taxon>
        <taxon>Gunneridae</taxon>
        <taxon>Pentapetalae</taxon>
        <taxon>rosids</taxon>
        <taxon>fabids</taxon>
        <taxon>Fabales</taxon>
        <taxon>Fabaceae</taxon>
        <taxon>Papilionoideae</taxon>
        <taxon>50 kb inversion clade</taxon>
        <taxon>genistoids sensu lato</taxon>
        <taxon>core genistoids</taxon>
        <taxon>Genisteae</taxon>
        <taxon>Lupinus</taxon>
    </lineage>
</organism>
<proteinExistence type="predicted"/>
<dbReference type="Proteomes" id="UP000447434">
    <property type="component" value="Chromosome 9"/>
</dbReference>
<keyword evidence="2" id="KW-1185">Reference proteome</keyword>